<evidence type="ECO:0000313" key="3">
    <source>
        <dbReference type="Proteomes" id="UP000502608"/>
    </source>
</evidence>
<dbReference type="EMBL" id="CP050313">
    <property type="protein sequence ID" value="QIR14676.1"/>
    <property type="molecule type" value="Genomic_DNA"/>
</dbReference>
<evidence type="ECO:0000256" key="1">
    <source>
        <dbReference type="SAM" id="Phobius"/>
    </source>
</evidence>
<feature type="transmembrane region" description="Helical" evidence="1">
    <location>
        <begin position="117"/>
        <end position="139"/>
    </location>
</feature>
<keyword evidence="1" id="KW-0812">Transmembrane</keyword>
<accession>A0A6G9QJI8</accession>
<dbReference type="RefSeq" id="WP_167677674.1">
    <property type="nucleotide sequence ID" value="NZ_CP050313.1"/>
</dbReference>
<protein>
    <submittedName>
        <fullName evidence="2">Uncharacterized protein</fullName>
    </submittedName>
</protein>
<proteinExistence type="predicted"/>
<dbReference type="KEGG" id="saes:HBH39_09435"/>
<sequence>MNSKSVIDIEIENGAPIVPLWKIWGLRLFFAGMVFVLGKNQLLYIFEGASEWTRWRGLGHSMLFALALFAIGGMFRPLAFLPLMIYEIVWKGIWLLVVALPPWLIGEEIPTIVSVKGSLIGICLIAICIPWNYVWWRYFKQPIEPWRRKKQLPEQS</sequence>
<keyword evidence="1" id="KW-0472">Membrane</keyword>
<dbReference type="AlphaFoldDB" id="A0A6G9QJI8"/>
<dbReference type="Proteomes" id="UP000502608">
    <property type="component" value="Chromosome"/>
</dbReference>
<reference evidence="2 3" key="1">
    <citation type="submission" date="2020-03" db="EMBL/GenBank/DDBJ databases">
        <title>Complete genome sequence of Shewanella sp.</title>
        <authorList>
            <person name="Kim Y.-S."/>
            <person name="Kim S.-J."/>
            <person name="Jung H.-K."/>
            <person name="Kim K.-H."/>
        </authorList>
    </citation>
    <scope>NUCLEOTIDE SEQUENCE [LARGE SCALE GENOMIC DNA]</scope>
    <source>
        <strain evidence="2 3">PN3F2</strain>
    </source>
</reference>
<name>A0A6G9QJI8_9GAMM</name>
<feature type="transmembrane region" description="Helical" evidence="1">
    <location>
        <begin position="58"/>
        <end position="76"/>
    </location>
</feature>
<feature type="transmembrane region" description="Helical" evidence="1">
    <location>
        <begin position="20"/>
        <end position="38"/>
    </location>
</feature>
<keyword evidence="3" id="KW-1185">Reference proteome</keyword>
<evidence type="ECO:0000313" key="2">
    <source>
        <dbReference type="EMBL" id="QIR14676.1"/>
    </source>
</evidence>
<feature type="transmembrane region" description="Helical" evidence="1">
    <location>
        <begin position="88"/>
        <end position="105"/>
    </location>
</feature>
<organism evidence="2 3">
    <name type="scientific">Shewanella aestuarii</name>
    <dbReference type="NCBI Taxonomy" id="1028752"/>
    <lineage>
        <taxon>Bacteria</taxon>
        <taxon>Pseudomonadati</taxon>
        <taxon>Pseudomonadota</taxon>
        <taxon>Gammaproteobacteria</taxon>
        <taxon>Alteromonadales</taxon>
        <taxon>Shewanellaceae</taxon>
        <taxon>Shewanella</taxon>
    </lineage>
</organism>
<keyword evidence="1" id="KW-1133">Transmembrane helix</keyword>
<gene>
    <name evidence="2" type="ORF">HBH39_09435</name>
</gene>